<gene>
    <name evidence="1" type="ORF">MELLADRAFT_59216</name>
</gene>
<keyword evidence="2" id="KW-1185">Reference proteome</keyword>
<sequence>MYYTTMPMDIILSNSARLDLIRACYLIYSFVINQNRGQRSQRYTITFYKNHLPTMELFTSINPMCTPIYSQYGLLQKQAIHPTNSSTLKTLEPLLESLSTTSKITAPPELLHALNSNALGVLQQTRRLPTYSISIRF</sequence>
<accession>F4R5H0</accession>
<evidence type="ECO:0000313" key="2">
    <source>
        <dbReference type="Proteomes" id="UP000001072"/>
    </source>
</evidence>
<reference evidence="2" key="1">
    <citation type="journal article" date="2011" name="Proc. Natl. Acad. Sci. U.S.A.">
        <title>Obligate biotrophy features unraveled by the genomic analysis of rust fungi.</title>
        <authorList>
            <person name="Duplessis S."/>
            <person name="Cuomo C.A."/>
            <person name="Lin Y.-C."/>
            <person name="Aerts A."/>
            <person name="Tisserant E."/>
            <person name="Veneault-Fourrey C."/>
            <person name="Joly D.L."/>
            <person name="Hacquard S."/>
            <person name="Amselem J."/>
            <person name="Cantarel B.L."/>
            <person name="Chiu R."/>
            <person name="Coutinho P.M."/>
            <person name="Feau N."/>
            <person name="Field M."/>
            <person name="Frey P."/>
            <person name="Gelhaye E."/>
            <person name="Goldberg J."/>
            <person name="Grabherr M.G."/>
            <person name="Kodira C.D."/>
            <person name="Kohler A."/>
            <person name="Kuees U."/>
            <person name="Lindquist E.A."/>
            <person name="Lucas S.M."/>
            <person name="Mago R."/>
            <person name="Mauceli E."/>
            <person name="Morin E."/>
            <person name="Murat C."/>
            <person name="Pangilinan J.L."/>
            <person name="Park R."/>
            <person name="Pearson M."/>
            <person name="Quesneville H."/>
            <person name="Rouhier N."/>
            <person name="Sakthikumar S."/>
            <person name="Salamov A.A."/>
            <person name="Schmutz J."/>
            <person name="Selles B."/>
            <person name="Shapiro H."/>
            <person name="Tanguay P."/>
            <person name="Tuskan G.A."/>
            <person name="Henrissat B."/>
            <person name="Van de Peer Y."/>
            <person name="Rouze P."/>
            <person name="Ellis J.G."/>
            <person name="Dodds P.N."/>
            <person name="Schein J.E."/>
            <person name="Zhong S."/>
            <person name="Hamelin R.C."/>
            <person name="Grigoriev I.V."/>
            <person name="Szabo L.J."/>
            <person name="Martin F."/>
        </authorList>
    </citation>
    <scope>NUCLEOTIDE SEQUENCE [LARGE SCALE GENOMIC DNA]</scope>
    <source>
        <strain evidence="2">98AG31 / pathotype 3-4-7</strain>
    </source>
</reference>
<dbReference type="GeneID" id="18929309"/>
<dbReference type="VEuPathDB" id="FungiDB:MELLADRAFT_59216"/>
<dbReference type="RefSeq" id="XP_007404419.1">
    <property type="nucleotide sequence ID" value="XM_007404357.1"/>
</dbReference>
<dbReference type="KEGG" id="mlr:MELLADRAFT_59216"/>
<name>F4R5H0_MELLP</name>
<dbReference type="AlphaFoldDB" id="F4R5H0"/>
<proteinExistence type="predicted"/>
<protein>
    <submittedName>
        <fullName evidence="1">Uncharacterized protein</fullName>
    </submittedName>
</protein>
<dbReference type="InParanoid" id="F4R5H0"/>
<dbReference type="EMBL" id="GL883091">
    <property type="protein sequence ID" value="EGG12044.1"/>
    <property type="molecule type" value="Genomic_DNA"/>
</dbReference>
<dbReference type="Proteomes" id="UP000001072">
    <property type="component" value="Unassembled WGS sequence"/>
</dbReference>
<evidence type="ECO:0000313" key="1">
    <source>
        <dbReference type="EMBL" id="EGG12044.1"/>
    </source>
</evidence>
<organism evidence="2">
    <name type="scientific">Melampsora larici-populina (strain 98AG31 / pathotype 3-4-7)</name>
    <name type="common">Poplar leaf rust fungus</name>
    <dbReference type="NCBI Taxonomy" id="747676"/>
    <lineage>
        <taxon>Eukaryota</taxon>
        <taxon>Fungi</taxon>
        <taxon>Dikarya</taxon>
        <taxon>Basidiomycota</taxon>
        <taxon>Pucciniomycotina</taxon>
        <taxon>Pucciniomycetes</taxon>
        <taxon>Pucciniales</taxon>
        <taxon>Melampsoraceae</taxon>
        <taxon>Melampsora</taxon>
    </lineage>
</organism>
<dbReference type="HOGENOM" id="CLU_1865536_0_0_1"/>